<evidence type="ECO:0000313" key="7">
    <source>
        <dbReference type="EMBL" id="CAF1030130.1"/>
    </source>
</evidence>
<dbReference type="Proteomes" id="UP000663882">
    <property type="component" value="Unassembled WGS sequence"/>
</dbReference>
<evidence type="ECO:0000313" key="12">
    <source>
        <dbReference type="Proteomes" id="UP000663870"/>
    </source>
</evidence>
<keyword evidence="12" id="KW-1185">Reference proteome</keyword>
<evidence type="ECO:0000313" key="11">
    <source>
        <dbReference type="Proteomes" id="UP000663854"/>
    </source>
</evidence>
<reference evidence="2" key="1">
    <citation type="submission" date="2021-02" db="EMBL/GenBank/DDBJ databases">
        <authorList>
            <person name="Nowell W R."/>
        </authorList>
    </citation>
    <scope>NUCLEOTIDE SEQUENCE</scope>
</reference>
<dbReference type="Proteomes" id="UP000663864">
    <property type="component" value="Unassembled WGS sequence"/>
</dbReference>
<dbReference type="Proteomes" id="UP000663823">
    <property type="component" value="Unassembled WGS sequence"/>
</dbReference>
<evidence type="ECO:0000313" key="8">
    <source>
        <dbReference type="EMBL" id="CAF3488803.1"/>
    </source>
</evidence>
<comment type="caution">
    <text evidence="2">The sequence shown here is derived from an EMBL/GenBank/DDBJ whole genome shotgun (WGS) entry which is preliminary data.</text>
</comment>
<evidence type="ECO:0000313" key="10">
    <source>
        <dbReference type="EMBL" id="CAF4020684.1"/>
    </source>
</evidence>
<dbReference type="Proteomes" id="UP000663854">
    <property type="component" value="Unassembled WGS sequence"/>
</dbReference>
<dbReference type="Proteomes" id="UP000663836">
    <property type="component" value="Unassembled WGS sequence"/>
</dbReference>
<gene>
    <name evidence="10" type="ORF">FNK824_LOCUS27054</name>
    <name evidence="9" type="ORF">JBS370_LOCUS3882</name>
    <name evidence="4" type="ORF">JXQ802_LOCUS5982</name>
    <name evidence="5" type="ORF">JXQ802_LOCUS6030</name>
    <name evidence="8" type="ORF">OTI717_LOCUS994</name>
    <name evidence="2" type="ORF">PYM288_LOCUS2151</name>
    <name evidence="6" type="ORF">RFH988_LOCUS8078</name>
    <name evidence="3" type="ORF">SEV965_LOCUS2083</name>
    <name evidence="7" type="ORF">ZHD862_LOCUS13998</name>
</gene>
<evidence type="ECO:0000313" key="2">
    <source>
        <dbReference type="EMBL" id="CAF0752163.1"/>
    </source>
</evidence>
<evidence type="ECO:0000313" key="3">
    <source>
        <dbReference type="EMBL" id="CAF0830273.1"/>
    </source>
</evidence>
<dbReference type="EMBL" id="CAJNOH010000013">
    <property type="protein sequence ID" value="CAF0752163.1"/>
    <property type="molecule type" value="Genomic_DNA"/>
</dbReference>
<keyword evidence="1" id="KW-0732">Signal</keyword>
<dbReference type="EMBL" id="CAJNOO010000266">
    <property type="protein sequence ID" value="CAF0883179.1"/>
    <property type="molecule type" value="Genomic_DNA"/>
</dbReference>
<dbReference type="EMBL" id="CAJNOL010000092">
    <property type="protein sequence ID" value="CAF0837919.1"/>
    <property type="molecule type" value="Genomic_DNA"/>
</dbReference>
<dbReference type="EMBL" id="CAJNOL010000091">
    <property type="protein sequence ID" value="CAF0836919.1"/>
    <property type="molecule type" value="Genomic_DNA"/>
</dbReference>
<dbReference type="EMBL" id="CAJOBE010006905">
    <property type="protein sequence ID" value="CAF4020684.1"/>
    <property type="molecule type" value="Genomic_DNA"/>
</dbReference>
<dbReference type="EMBL" id="CAJOAX010000038">
    <property type="protein sequence ID" value="CAF3488803.1"/>
    <property type="molecule type" value="Genomic_DNA"/>
</dbReference>
<dbReference type="Proteomes" id="UP000663874">
    <property type="component" value="Unassembled WGS sequence"/>
</dbReference>
<feature type="signal peptide" evidence="1">
    <location>
        <begin position="1"/>
        <end position="20"/>
    </location>
</feature>
<evidence type="ECO:0000313" key="6">
    <source>
        <dbReference type="EMBL" id="CAF0883179.1"/>
    </source>
</evidence>
<evidence type="ECO:0000313" key="9">
    <source>
        <dbReference type="EMBL" id="CAF3602859.1"/>
    </source>
</evidence>
<evidence type="ECO:0000256" key="1">
    <source>
        <dbReference type="SAM" id="SignalP"/>
    </source>
</evidence>
<evidence type="ECO:0000313" key="5">
    <source>
        <dbReference type="EMBL" id="CAF0837919.1"/>
    </source>
</evidence>
<organism evidence="2 11">
    <name type="scientific">Rotaria sordida</name>
    <dbReference type="NCBI Taxonomy" id="392033"/>
    <lineage>
        <taxon>Eukaryota</taxon>
        <taxon>Metazoa</taxon>
        <taxon>Spiralia</taxon>
        <taxon>Gnathifera</taxon>
        <taxon>Rotifera</taxon>
        <taxon>Eurotatoria</taxon>
        <taxon>Bdelloidea</taxon>
        <taxon>Philodinida</taxon>
        <taxon>Philodinidae</taxon>
        <taxon>Rotaria</taxon>
    </lineage>
</organism>
<dbReference type="OrthoDB" id="10001215at2759"/>
<evidence type="ECO:0000313" key="4">
    <source>
        <dbReference type="EMBL" id="CAF0836919.1"/>
    </source>
</evidence>
<dbReference type="Proteomes" id="UP000663870">
    <property type="component" value="Unassembled WGS sequence"/>
</dbReference>
<dbReference type="EMBL" id="CAJOBD010000172">
    <property type="protein sequence ID" value="CAF3602859.1"/>
    <property type="molecule type" value="Genomic_DNA"/>
</dbReference>
<accession>A0A813PQH6</accession>
<name>A0A813PQH6_9BILA</name>
<dbReference type="Proteomes" id="UP000663889">
    <property type="component" value="Unassembled WGS sequence"/>
</dbReference>
<dbReference type="EMBL" id="CAJNOU010000044">
    <property type="protein sequence ID" value="CAF0830273.1"/>
    <property type="molecule type" value="Genomic_DNA"/>
</dbReference>
<dbReference type="AlphaFoldDB" id="A0A813PQH6"/>
<sequence length="198" mass="23398">MYNNKLFIVVVLILTYKISGENHELIYNYDIVYYDECRLSVSPRNYLQPVTAYAQIQKPCNGTLLWIYPNLQLTLTLVNLENETFTLCFDKKPIQDKFIRSIKNINLNTNQTNNMREIDTSSGLLLCATSEGNRISIIIEAEPLYAGVYIRYAMYNERHPWTTGPYPGWERSEKYLYGPVEYIPRNQKKIRRRRKKIH</sequence>
<protein>
    <submittedName>
        <fullName evidence="2">Uncharacterized protein</fullName>
    </submittedName>
</protein>
<proteinExistence type="predicted"/>
<dbReference type="EMBL" id="CAJNOT010000592">
    <property type="protein sequence ID" value="CAF1030130.1"/>
    <property type="molecule type" value="Genomic_DNA"/>
</dbReference>
<feature type="chain" id="PRO_5036222599" evidence="1">
    <location>
        <begin position="21"/>
        <end position="198"/>
    </location>
</feature>